<proteinExistence type="predicted"/>
<dbReference type="AlphaFoldDB" id="A0A0N5D1M5"/>
<protein>
    <submittedName>
        <fullName evidence="1 3">Uncharacterized protein</fullName>
    </submittedName>
</protein>
<keyword evidence="2" id="KW-1185">Reference proteome</keyword>
<dbReference type="EMBL" id="UYYF01004441">
    <property type="protein sequence ID" value="VDN04133.1"/>
    <property type="molecule type" value="Genomic_DNA"/>
</dbReference>
<name>A0A0N5D1M5_THECL</name>
<dbReference type="WBParaSite" id="TCLT_0000675801-mRNA-1">
    <property type="protein sequence ID" value="TCLT_0000675801-mRNA-1"/>
    <property type="gene ID" value="TCLT_0000675801"/>
</dbReference>
<accession>A0A0N5D1M5</accession>
<dbReference type="Proteomes" id="UP000276776">
    <property type="component" value="Unassembled WGS sequence"/>
</dbReference>
<gene>
    <name evidence="1" type="ORF">TCLT_LOCUS6747</name>
</gene>
<evidence type="ECO:0000313" key="2">
    <source>
        <dbReference type="Proteomes" id="UP000276776"/>
    </source>
</evidence>
<reference evidence="3" key="1">
    <citation type="submission" date="2017-02" db="UniProtKB">
        <authorList>
            <consortium name="WormBaseParasite"/>
        </authorList>
    </citation>
    <scope>IDENTIFICATION</scope>
</reference>
<sequence>MRSYERDAVSNILRKCRVDFLFGKNGIDVTDINGNYRIPPSSLDNLQEIPVEVKIAVIQCARQWPLYFSVQFLVLDQHINPLTEEIVKSRRILAVHETGLTYVFHFC</sequence>
<dbReference type="OrthoDB" id="5865309at2759"/>
<evidence type="ECO:0000313" key="1">
    <source>
        <dbReference type="EMBL" id="VDN04133.1"/>
    </source>
</evidence>
<reference evidence="1 2" key="2">
    <citation type="submission" date="2018-11" db="EMBL/GenBank/DDBJ databases">
        <authorList>
            <consortium name="Pathogen Informatics"/>
        </authorList>
    </citation>
    <scope>NUCLEOTIDE SEQUENCE [LARGE SCALE GENOMIC DNA]</scope>
</reference>
<dbReference type="STRING" id="103827.A0A0N5D1M5"/>
<organism evidence="3">
    <name type="scientific">Thelazia callipaeda</name>
    <name type="common">Oriental eyeworm</name>
    <name type="synonym">Parasitic nematode</name>
    <dbReference type="NCBI Taxonomy" id="103827"/>
    <lineage>
        <taxon>Eukaryota</taxon>
        <taxon>Metazoa</taxon>
        <taxon>Ecdysozoa</taxon>
        <taxon>Nematoda</taxon>
        <taxon>Chromadorea</taxon>
        <taxon>Rhabditida</taxon>
        <taxon>Spirurina</taxon>
        <taxon>Spiruromorpha</taxon>
        <taxon>Thelazioidea</taxon>
        <taxon>Thelaziidae</taxon>
        <taxon>Thelazia</taxon>
    </lineage>
</organism>
<evidence type="ECO:0000313" key="3">
    <source>
        <dbReference type="WBParaSite" id="TCLT_0000675801-mRNA-1"/>
    </source>
</evidence>